<dbReference type="Pfam" id="PF00593">
    <property type="entry name" value="TonB_dep_Rec_b-barrel"/>
    <property type="match status" value="1"/>
</dbReference>
<evidence type="ECO:0000259" key="12">
    <source>
        <dbReference type="Pfam" id="PF07715"/>
    </source>
</evidence>
<evidence type="ECO:0000259" key="11">
    <source>
        <dbReference type="Pfam" id="PF00593"/>
    </source>
</evidence>
<evidence type="ECO:0000256" key="6">
    <source>
        <dbReference type="ARBA" id="ARBA00023136"/>
    </source>
</evidence>
<keyword evidence="13" id="KW-0675">Receptor</keyword>
<dbReference type="InterPro" id="IPR037066">
    <property type="entry name" value="Plug_dom_sf"/>
</dbReference>
<dbReference type="EMBL" id="JAERRB010000015">
    <property type="protein sequence ID" value="MBL0745291.1"/>
    <property type="molecule type" value="Genomic_DNA"/>
</dbReference>
<keyword evidence="7 8" id="KW-0998">Cell outer membrane</keyword>
<keyword evidence="6 8" id="KW-0472">Membrane</keyword>
<proteinExistence type="inferred from homology"/>
<dbReference type="Proteomes" id="UP000613030">
    <property type="component" value="Unassembled WGS sequence"/>
</dbReference>
<dbReference type="InterPro" id="IPR039426">
    <property type="entry name" value="TonB-dep_rcpt-like"/>
</dbReference>
<feature type="domain" description="TonB-dependent receptor plug" evidence="12">
    <location>
        <begin position="136"/>
        <end position="242"/>
    </location>
</feature>
<evidence type="ECO:0000256" key="3">
    <source>
        <dbReference type="ARBA" id="ARBA00022452"/>
    </source>
</evidence>
<dbReference type="NCBIfam" id="TIGR04057">
    <property type="entry name" value="SusC_RagA_signa"/>
    <property type="match status" value="1"/>
</dbReference>
<sequence>MMERLQKTGTAFLLGMLCLTGFTAQAHEPPLANAGRSTVLLTLEKQISGKVTSDDGEALPGASVVVKGTAIGVTTDTEGAFRLSVPDDAAVLVVSYIGYAPQEISIDNKTVINVVLQPDVATLNDVVVVGYGIQRKSDLTGAIATVKGDELAQLPSQRVDQALQGRAAGVMVLNQSGAPGGNTTIRIRGSSSILGGNQPLVVIDGLQGGDLNSLNPNDVESMEVLKDASATAIYGSQGANGVIIVTTKKGKKGRPIINYSYNLGVQKLRNKLDLMNAGDFARTINDFKATQNQPGNVVITPTPVFSQSDIAGYDKNGGTDWQNEVYRSAPMQNHQLSVSGGAENIQYLVSGGFLNQKGILINSAFQRFSLRANVNVDITKWASFGLSWAGIKEKGNTPPFGEGSGIIDPLGQVVSLAPRWSATIPVYDEMGNYSKHPSGFGEPNSWNPVASGLEPLVENNTIRNNINAYLDFKIAEGLTFRVTGGAITRNIDNFRYLNKNTYAGYQKNGLGTVENSMYTRYQNSNILTYNKVIARHHFNITAVAEQQIEQTKGSVINANDFLVDRSGVYDLGGAGTVTSTSYNTKRVINSFLGRVNYSYADKYLFTASYRADGSSVFGANNKWGYFPSASVAWRISEESFLQPVDAITDLKLRVSWGVTGNQAISPYASLSQIVSNTNYPYAGGDATNIGYDIARAANPNLKWESTTQTDIGLDLGLFNGRLNLSADYYVKTTDDLLLSRQLPTYTGFPNIIDNVGSTRNKGIELSLGGDPLVGPLRWNTSINISGNRSKVITLSDANKLPFRTTPGAGYGISSNNNTALLYLQEGQPFGQMTGWITEGTWSTDEKDKAAAFGQLPGDIKYKDMNNDGFINNQDLTVIGNAFPKFIFGWNNRLSFKNFDLSFLIQGVQGNDLFNLGRVRLERPGEGTSTALLNRWTPTNQNTDVPAFTLQSERKAAGLVNKVTVGDSRVSRWLEDASYVRLKNIMLAYNVPQALTQKVGMTRLRTYVSAQNVFTITHYTGYDPEVSSFNSNDANIGVDFGSYPTSRTFTVGIDLTF</sequence>
<dbReference type="PROSITE" id="PS52016">
    <property type="entry name" value="TONB_DEPENDENT_REC_3"/>
    <property type="match status" value="1"/>
</dbReference>
<evidence type="ECO:0000256" key="1">
    <source>
        <dbReference type="ARBA" id="ARBA00004571"/>
    </source>
</evidence>
<gene>
    <name evidence="13" type="ORF">JI741_28935</name>
</gene>
<keyword evidence="5 9" id="KW-0798">TonB box</keyword>
<evidence type="ECO:0000256" key="8">
    <source>
        <dbReference type="PROSITE-ProRule" id="PRU01360"/>
    </source>
</evidence>
<keyword evidence="3 8" id="KW-1134">Transmembrane beta strand</keyword>
<dbReference type="NCBIfam" id="TIGR04056">
    <property type="entry name" value="OMP_RagA_SusC"/>
    <property type="match status" value="1"/>
</dbReference>
<dbReference type="Pfam" id="PF13715">
    <property type="entry name" value="CarbopepD_reg_2"/>
    <property type="match status" value="1"/>
</dbReference>
<dbReference type="InterPro" id="IPR023996">
    <property type="entry name" value="TonB-dep_OMP_SusC/RagA"/>
</dbReference>
<evidence type="ECO:0000256" key="4">
    <source>
        <dbReference type="ARBA" id="ARBA00022692"/>
    </source>
</evidence>
<dbReference type="Gene3D" id="2.60.40.1120">
    <property type="entry name" value="Carboxypeptidase-like, regulatory domain"/>
    <property type="match status" value="1"/>
</dbReference>
<dbReference type="Gene3D" id="2.170.130.10">
    <property type="entry name" value="TonB-dependent receptor, plug domain"/>
    <property type="match status" value="1"/>
</dbReference>
<evidence type="ECO:0000313" key="13">
    <source>
        <dbReference type="EMBL" id="MBL0745291.1"/>
    </source>
</evidence>
<keyword evidence="10" id="KW-0732">Signal</keyword>
<evidence type="ECO:0000256" key="2">
    <source>
        <dbReference type="ARBA" id="ARBA00022448"/>
    </source>
</evidence>
<evidence type="ECO:0000256" key="9">
    <source>
        <dbReference type="RuleBase" id="RU003357"/>
    </source>
</evidence>
<accession>A0ABS1L0Q8</accession>
<evidence type="ECO:0000256" key="10">
    <source>
        <dbReference type="SAM" id="SignalP"/>
    </source>
</evidence>
<dbReference type="Pfam" id="PF07715">
    <property type="entry name" value="Plug"/>
    <property type="match status" value="1"/>
</dbReference>
<comment type="subcellular location">
    <subcellularLocation>
        <location evidence="1 8">Cell outer membrane</location>
        <topology evidence="1 8">Multi-pass membrane protein</topology>
    </subcellularLocation>
</comment>
<evidence type="ECO:0000313" key="14">
    <source>
        <dbReference type="Proteomes" id="UP000613030"/>
    </source>
</evidence>
<dbReference type="InterPro" id="IPR023997">
    <property type="entry name" value="TonB-dep_OMP_SusC/RagA_CS"/>
</dbReference>
<name>A0ABS1L0Q8_9BACT</name>
<keyword evidence="4 8" id="KW-0812">Transmembrane</keyword>
<dbReference type="InterPro" id="IPR012910">
    <property type="entry name" value="Plug_dom"/>
</dbReference>
<feature type="domain" description="TonB-dependent receptor-like beta-barrel" evidence="11">
    <location>
        <begin position="444"/>
        <end position="789"/>
    </location>
</feature>
<feature type="signal peptide" evidence="10">
    <location>
        <begin position="1"/>
        <end position="26"/>
    </location>
</feature>
<dbReference type="SUPFAM" id="SSF56935">
    <property type="entry name" value="Porins"/>
    <property type="match status" value="1"/>
</dbReference>
<dbReference type="InterPro" id="IPR018247">
    <property type="entry name" value="EF_Hand_1_Ca_BS"/>
</dbReference>
<organism evidence="13 14">
    <name type="scientific">Chryseolinea lacunae</name>
    <dbReference type="NCBI Taxonomy" id="2801331"/>
    <lineage>
        <taxon>Bacteria</taxon>
        <taxon>Pseudomonadati</taxon>
        <taxon>Bacteroidota</taxon>
        <taxon>Cytophagia</taxon>
        <taxon>Cytophagales</taxon>
        <taxon>Fulvivirgaceae</taxon>
        <taxon>Chryseolinea</taxon>
    </lineage>
</organism>
<dbReference type="Gene3D" id="2.40.170.20">
    <property type="entry name" value="TonB-dependent receptor, beta-barrel domain"/>
    <property type="match status" value="1"/>
</dbReference>
<keyword evidence="2 8" id="KW-0813">Transport</keyword>
<dbReference type="InterPro" id="IPR008969">
    <property type="entry name" value="CarboxyPept-like_regulatory"/>
</dbReference>
<comment type="similarity">
    <text evidence="8 9">Belongs to the TonB-dependent receptor family.</text>
</comment>
<evidence type="ECO:0000256" key="7">
    <source>
        <dbReference type="ARBA" id="ARBA00023237"/>
    </source>
</evidence>
<dbReference type="SUPFAM" id="SSF49464">
    <property type="entry name" value="Carboxypeptidase regulatory domain-like"/>
    <property type="match status" value="1"/>
</dbReference>
<protein>
    <submittedName>
        <fullName evidence="13">TonB-dependent receptor</fullName>
    </submittedName>
</protein>
<comment type="caution">
    <text evidence="13">The sequence shown here is derived from an EMBL/GenBank/DDBJ whole genome shotgun (WGS) entry which is preliminary data.</text>
</comment>
<feature type="chain" id="PRO_5045835747" evidence="10">
    <location>
        <begin position="27"/>
        <end position="1056"/>
    </location>
</feature>
<keyword evidence="14" id="KW-1185">Reference proteome</keyword>
<dbReference type="RefSeq" id="WP_202015648.1">
    <property type="nucleotide sequence ID" value="NZ_JAERRB010000015.1"/>
</dbReference>
<evidence type="ECO:0000256" key="5">
    <source>
        <dbReference type="ARBA" id="ARBA00023077"/>
    </source>
</evidence>
<reference evidence="13 14" key="1">
    <citation type="submission" date="2021-01" db="EMBL/GenBank/DDBJ databases">
        <title>Chryseolinea sp. Jin1 Genome sequencing and assembly.</title>
        <authorList>
            <person name="Kim I."/>
        </authorList>
    </citation>
    <scope>NUCLEOTIDE SEQUENCE [LARGE SCALE GENOMIC DNA]</scope>
    <source>
        <strain evidence="13 14">Jin1</strain>
    </source>
</reference>
<dbReference type="InterPro" id="IPR036942">
    <property type="entry name" value="Beta-barrel_TonB_sf"/>
</dbReference>
<dbReference type="PROSITE" id="PS00018">
    <property type="entry name" value="EF_HAND_1"/>
    <property type="match status" value="1"/>
</dbReference>
<dbReference type="InterPro" id="IPR000531">
    <property type="entry name" value="Beta-barrel_TonB"/>
</dbReference>